<gene>
    <name evidence="3" type="ORF">KU306_18630</name>
</gene>
<dbReference type="SUPFAM" id="SSF52402">
    <property type="entry name" value="Adenine nucleotide alpha hydrolases-like"/>
    <property type="match status" value="2"/>
</dbReference>
<evidence type="ECO:0000313" key="4">
    <source>
        <dbReference type="Proteomes" id="UP001058330"/>
    </source>
</evidence>
<accession>A0ABY5RLS4</accession>
<dbReference type="Gene3D" id="3.40.50.620">
    <property type="entry name" value="HUPs"/>
    <property type="match status" value="2"/>
</dbReference>
<dbReference type="PANTHER" id="PTHR46268:SF6">
    <property type="entry name" value="UNIVERSAL STRESS PROTEIN UP12"/>
    <property type="match status" value="1"/>
</dbReference>
<organism evidence="3 4">
    <name type="scientific">Haloferax larsenii</name>
    <dbReference type="NCBI Taxonomy" id="302484"/>
    <lineage>
        <taxon>Archaea</taxon>
        <taxon>Methanobacteriati</taxon>
        <taxon>Methanobacteriota</taxon>
        <taxon>Stenosarchaea group</taxon>
        <taxon>Halobacteria</taxon>
        <taxon>Halobacteriales</taxon>
        <taxon>Haloferacaceae</taxon>
        <taxon>Haloferax</taxon>
    </lineage>
</organism>
<protein>
    <submittedName>
        <fullName evidence="3">Universal stress protein</fullName>
    </submittedName>
</protein>
<dbReference type="PANTHER" id="PTHR46268">
    <property type="entry name" value="STRESS RESPONSE PROTEIN NHAX"/>
    <property type="match status" value="1"/>
</dbReference>
<feature type="domain" description="UspA" evidence="2">
    <location>
        <begin position="152"/>
        <end position="276"/>
    </location>
</feature>
<dbReference type="InterPro" id="IPR006015">
    <property type="entry name" value="Universal_stress_UspA"/>
</dbReference>
<dbReference type="Pfam" id="PF00582">
    <property type="entry name" value="Usp"/>
    <property type="match status" value="2"/>
</dbReference>
<dbReference type="RefSeq" id="WP_258303742.1">
    <property type="nucleotide sequence ID" value="NZ_CP078065.1"/>
</dbReference>
<sequence>MEHSNTDGPVLVAVEDPAHVQQLVRTAGDLARARSGAVRLVTVLVKPYDSPFGVFDDETILRNFSGDSRELLAKAKPPEGVVVERDVVVARSVAGGVLKAVGETAPSALVVGWLGLSRRSDAVFGTTVDKLIEKAPCDVYVERIGQEANGVDSILVPVAGGPHVEAAAAVASAIADRNDARILVYSVATPSFGTEGAREFVEAGSDTVKMTPPFGGPIETKIETADDATTAIIEESAAHDIVVLGATRKGPLRRRLVGSVAKQVVARTDTTVILARDADVVRTPLQRLGELLRR</sequence>
<reference evidence="3" key="1">
    <citation type="submission" date="2021-07" db="EMBL/GenBank/DDBJ databases">
        <title>Studies on halocins as antimicrobial molecules from haloarchaea.</title>
        <authorList>
            <person name="Kumar S."/>
            <person name="Khare S.K."/>
        </authorList>
    </citation>
    <scope>NUCLEOTIDE SEQUENCE</scope>
    <source>
        <strain evidence="3">NCIM 5678</strain>
        <plasmid evidence="3">pHl5678-2</plasmid>
    </source>
</reference>
<keyword evidence="3" id="KW-0614">Plasmid</keyword>
<dbReference type="CDD" id="cd00293">
    <property type="entry name" value="USP-like"/>
    <property type="match status" value="1"/>
</dbReference>
<dbReference type="EMBL" id="CP078065">
    <property type="protein sequence ID" value="UVE52343.1"/>
    <property type="molecule type" value="Genomic_DNA"/>
</dbReference>
<dbReference type="PRINTS" id="PR01438">
    <property type="entry name" value="UNVRSLSTRESS"/>
</dbReference>
<dbReference type="InterPro" id="IPR006016">
    <property type="entry name" value="UspA"/>
</dbReference>
<geneLocation type="plasmid" evidence="3 4">
    <name>pHl5678-2</name>
</geneLocation>
<dbReference type="Proteomes" id="UP001058330">
    <property type="component" value="Plasmid pHl5678-2"/>
</dbReference>
<feature type="domain" description="UspA" evidence="2">
    <location>
        <begin position="9"/>
        <end position="141"/>
    </location>
</feature>
<evidence type="ECO:0000256" key="1">
    <source>
        <dbReference type="ARBA" id="ARBA00008791"/>
    </source>
</evidence>
<evidence type="ECO:0000313" key="3">
    <source>
        <dbReference type="EMBL" id="UVE52343.1"/>
    </source>
</evidence>
<dbReference type="InterPro" id="IPR014729">
    <property type="entry name" value="Rossmann-like_a/b/a_fold"/>
</dbReference>
<comment type="similarity">
    <text evidence="1">Belongs to the universal stress protein A family.</text>
</comment>
<dbReference type="GeneID" id="74530979"/>
<keyword evidence="4" id="KW-1185">Reference proteome</keyword>
<name>A0ABY5RLS4_HALLR</name>
<proteinExistence type="inferred from homology"/>
<evidence type="ECO:0000259" key="2">
    <source>
        <dbReference type="Pfam" id="PF00582"/>
    </source>
</evidence>